<gene>
    <name evidence="7" type="ORF">DWG14_04371</name>
</gene>
<reference evidence="7 8" key="1">
    <citation type="submission" date="2018-09" db="EMBL/GenBank/DDBJ databases">
        <title>Production of Trimethoprim by Streptomyces sp. 3E-1.</title>
        <authorList>
            <person name="Kang H.J."/>
            <person name="Kim S.B."/>
        </authorList>
    </citation>
    <scope>NUCLEOTIDE SEQUENCE [LARGE SCALE GENOMIC DNA]</scope>
    <source>
        <strain evidence="7 8">3E-1</strain>
    </source>
</reference>
<keyword evidence="2 5" id="KW-0812">Transmembrane</keyword>
<dbReference type="SUPFAM" id="SSF103473">
    <property type="entry name" value="MFS general substrate transporter"/>
    <property type="match status" value="1"/>
</dbReference>
<evidence type="ECO:0000259" key="6">
    <source>
        <dbReference type="PROSITE" id="PS50850"/>
    </source>
</evidence>
<keyword evidence="4 5" id="KW-0472">Membrane</keyword>
<dbReference type="KEGG" id="sge:DWG14_04371"/>
<evidence type="ECO:0000313" key="7">
    <source>
        <dbReference type="EMBL" id="AYC40123.1"/>
    </source>
</evidence>
<feature type="transmembrane region" description="Helical" evidence="5">
    <location>
        <begin position="174"/>
        <end position="196"/>
    </location>
</feature>
<evidence type="ECO:0000256" key="5">
    <source>
        <dbReference type="SAM" id="Phobius"/>
    </source>
</evidence>
<comment type="subcellular location">
    <subcellularLocation>
        <location evidence="1">Cell membrane</location>
        <topology evidence="1">Multi-pass membrane protein</topology>
    </subcellularLocation>
</comment>
<dbReference type="EMBL" id="CP032427">
    <property type="protein sequence ID" value="AYC40123.1"/>
    <property type="molecule type" value="Genomic_DNA"/>
</dbReference>
<protein>
    <submittedName>
        <fullName evidence="7">Transporter</fullName>
    </submittedName>
</protein>
<dbReference type="PROSITE" id="PS50850">
    <property type="entry name" value="MFS"/>
    <property type="match status" value="1"/>
</dbReference>
<feature type="transmembrane region" description="Helical" evidence="5">
    <location>
        <begin position="54"/>
        <end position="77"/>
    </location>
</feature>
<proteinExistence type="predicted"/>
<name>A0AAI8L2F0_9ACTN</name>
<dbReference type="GO" id="GO:0005886">
    <property type="term" value="C:plasma membrane"/>
    <property type="evidence" value="ECO:0007669"/>
    <property type="project" value="UniProtKB-SubCell"/>
</dbReference>
<evidence type="ECO:0000256" key="2">
    <source>
        <dbReference type="ARBA" id="ARBA00022692"/>
    </source>
</evidence>
<feature type="transmembrane region" description="Helical" evidence="5">
    <location>
        <begin position="289"/>
        <end position="306"/>
    </location>
</feature>
<accession>A0AAI8L2F0</accession>
<organism evidence="7 8">
    <name type="scientific">Streptomyces griseorubiginosus</name>
    <dbReference type="NCBI Taxonomy" id="67304"/>
    <lineage>
        <taxon>Bacteria</taxon>
        <taxon>Bacillati</taxon>
        <taxon>Actinomycetota</taxon>
        <taxon>Actinomycetes</taxon>
        <taxon>Kitasatosporales</taxon>
        <taxon>Streptomycetaceae</taxon>
        <taxon>Streptomyces</taxon>
    </lineage>
</organism>
<dbReference type="AlphaFoldDB" id="A0AAI8L2F0"/>
<dbReference type="Proteomes" id="UP000265765">
    <property type="component" value="Chromosome"/>
</dbReference>
<feature type="transmembrane region" description="Helical" evidence="5">
    <location>
        <begin position="372"/>
        <end position="391"/>
    </location>
</feature>
<evidence type="ECO:0000256" key="1">
    <source>
        <dbReference type="ARBA" id="ARBA00004651"/>
    </source>
</evidence>
<evidence type="ECO:0000313" key="8">
    <source>
        <dbReference type="Proteomes" id="UP000265765"/>
    </source>
</evidence>
<keyword evidence="3 5" id="KW-1133">Transmembrane helix</keyword>
<feature type="transmembrane region" description="Helical" evidence="5">
    <location>
        <begin position="261"/>
        <end position="282"/>
    </location>
</feature>
<dbReference type="Pfam" id="PF07690">
    <property type="entry name" value="MFS_1"/>
    <property type="match status" value="1"/>
</dbReference>
<dbReference type="RefSeq" id="WP_120051707.1">
    <property type="nucleotide sequence ID" value="NZ_CP032427.1"/>
</dbReference>
<evidence type="ECO:0000256" key="4">
    <source>
        <dbReference type="ARBA" id="ARBA00023136"/>
    </source>
</evidence>
<dbReference type="GO" id="GO:0022857">
    <property type="term" value="F:transmembrane transporter activity"/>
    <property type="evidence" value="ECO:0007669"/>
    <property type="project" value="InterPro"/>
</dbReference>
<dbReference type="PANTHER" id="PTHR42910:SF1">
    <property type="entry name" value="MAJOR FACILITATOR SUPERFAMILY (MFS) PROFILE DOMAIN-CONTAINING PROTEIN"/>
    <property type="match status" value="1"/>
</dbReference>
<dbReference type="GeneID" id="91283261"/>
<sequence length="397" mass="40159">MPTTTVTTGRPAKASAERAGSLLLVLIAVCTAVTAANIYLAAPLLPLIAHDFGSTASAVAWVASVAQFGYAFGLLVFAPLGDSVNRRRLVAVLSLVTTAALTGAALATGTTALAAAVLVASAATVVPQLLVPLVAQRAPVERRARHVAAVIAGLFTGIVAARVLGGLIGQAFGWRVVFVGAAVLTAVLGLATAYALPAERPRRSGPLFSGLTTLPTVVRRSPDLWRACVRQAGMYGAWSALWTSLALLLTGPSYHLSTATAGLFGLFGLAASVVAPLAGGFVDRFGAATVVRSAYLLAAVSVPLFWLGGHALWALFVAAVAVHAALVASHVANQTLALTTTSTPATANTAYVVAGFAGGATASALAGSAFGWWGWGGVCAVAGVWLGLGWLTTSVRR</sequence>
<feature type="transmembrane region" description="Helical" evidence="5">
    <location>
        <begin position="89"/>
        <end position="107"/>
    </location>
</feature>
<feature type="domain" description="Major facilitator superfamily (MFS) profile" evidence="6">
    <location>
        <begin position="23"/>
        <end position="397"/>
    </location>
</feature>
<feature type="transmembrane region" description="Helical" evidence="5">
    <location>
        <begin position="113"/>
        <end position="135"/>
    </location>
</feature>
<dbReference type="CDD" id="cd17324">
    <property type="entry name" value="MFS_NepI_like"/>
    <property type="match status" value="1"/>
</dbReference>
<dbReference type="PANTHER" id="PTHR42910">
    <property type="entry name" value="TRANSPORTER SCO4007-RELATED"/>
    <property type="match status" value="1"/>
</dbReference>
<dbReference type="Gene3D" id="1.20.1250.20">
    <property type="entry name" value="MFS general substrate transporter like domains"/>
    <property type="match status" value="1"/>
</dbReference>
<feature type="transmembrane region" description="Helical" evidence="5">
    <location>
        <begin position="147"/>
        <end position="168"/>
    </location>
</feature>
<dbReference type="InterPro" id="IPR036259">
    <property type="entry name" value="MFS_trans_sf"/>
</dbReference>
<evidence type="ECO:0000256" key="3">
    <source>
        <dbReference type="ARBA" id="ARBA00022989"/>
    </source>
</evidence>
<feature type="transmembrane region" description="Helical" evidence="5">
    <location>
        <begin position="235"/>
        <end position="255"/>
    </location>
</feature>
<dbReference type="InterPro" id="IPR020846">
    <property type="entry name" value="MFS_dom"/>
</dbReference>
<feature type="transmembrane region" description="Helical" evidence="5">
    <location>
        <begin position="21"/>
        <end position="42"/>
    </location>
</feature>
<dbReference type="InterPro" id="IPR011701">
    <property type="entry name" value="MFS"/>
</dbReference>